<accession>A0A229SKY1</accession>
<dbReference type="Proteomes" id="UP000215199">
    <property type="component" value="Unassembled WGS sequence"/>
</dbReference>
<dbReference type="RefSeq" id="WP_093954076.1">
    <property type="nucleotide sequence ID" value="NZ_NMUL01000078.1"/>
</dbReference>
<keyword evidence="2" id="KW-1185">Reference proteome</keyword>
<dbReference type="SUPFAM" id="SSF50475">
    <property type="entry name" value="FMN-binding split barrel"/>
    <property type="match status" value="1"/>
</dbReference>
<dbReference type="OrthoDB" id="156845at2"/>
<dbReference type="Gene3D" id="2.30.110.10">
    <property type="entry name" value="Electron Transport, Fmn-binding Protein, Chain A"/>
    <property type="match status" value="1"/>
</dbReference>
<evidence type="ECO:0000313" key="2">
    <source>
        <dbReference type="Proteomes" id="UP000215199"/>
    </source>
</evidence>
<sequence>MNALPQGDVRLIEHEVAQRLLVSKELARLAYVALDGTPRVLPVMFHWNGSEVVIASFHEARKIPALQKRPDVAITIDTSSHPPEILLIRGKAELTLVDGVAEEFKLANYRYGGPEFGAGRIAEVDHPGTKMWRIAVRPAWVGVLDFRTRFSGGRTADDFAGRGQGNAA</sequence>
<protein>
    <submittedName>
        <fullName evidence="1">Pyridoxamine 5'-phosphate oxidase</fullName>
    </submittedName>
</protein>
<comment type="caution">
    <text evidence="1">The sequence shown here is derived from an EMBL/GenBank/DDBJ whole genome shotgun (WGS) entry which is preliminary data.</text>
</comment>
<evidence type="ECO:0000313" key="1">
    <source>
        <dbReference type="EMBL" id="OXM59615.1"/>
    </source>
</evidence>
<organism evidence="1 2">
    <name type="scientific">Amycolatopsis vastitatis</name>
    <dbReference type="NCBI Taxonomy" id="1905142"/>
    <lineage>
        <taxon>Bacteria</taxon>
        <taxon>Bacillati</taxon>
        <taxon>Actinomycetota</taxon>
        <taxon>Actinomycetes</taxon>
        <taxon>Pseudonocardiales</taxon>
        <taxon>Pseudonocardiaceae</taxon>
        <taxon>Amycolatopsis</taxon>
    </lineage>
</organism>
<dbReference type="AlphaFoldDB" id="A0A229SKY1"/>
<dbReference type="EMBL" id="NMUL01000078">
    <property type="protein sequence ID" value="OXM59615.1"/>
    <property type="molecule type" value="Genomic_DNA"/>
</dbReference>
<reference evidence="2" key="1">
    <citation type="submission" date="2017-07" db="EMBL/GenBank/DDBJ databases">
        <title>Comparative genome mining reveals phylogenetic distribution patterns of secondary metabolites in Amycolatopsis.</title>
        <authorList>
            <person name="Adamek M."/>
            <person name="Alanjary M."/>
            <person name="Sales-Ortells H."/>
            <person name="Goodfellow M."/>
            <person name="Bull A.T."/>
            <person name="Kalinowski J."/>
            <person name="Ziemert N."/>
        </authorList>
    </citation>
    <scope>NUCLEOTIDE SEQUENCE [LARGE SCALE GENOMIC DNA]</scope>
    <source>
        <strain evidence="2">H5</strain>
    </source>
</reference>
<name>A0A229SKY1_9PSEU</name>
<dbReference type="InterPro" id="IPR012349">
    <property type="entry name" value="Split_barrel_FMN-bd"/>
</dbReference>
<proteinExistence type="predicted"/>
<gene>
    <name evidence="1" type="ORF">CF165_46855</name>
</gene>